<evidence type="ECO:0000313" key="4">
    <source>
        <dbReference type="EMBL" id="THH15816.1"/>
    </source>
</evidence>
<dbReference type="Proteomes" id="UP000310158">
    <property type="component" value="Unassembled WGS sequence"/>
</dbReference>
<organism evidence="4 5">
    <name type="scientific">Bondarzewia mesenterica</name>
    <dbReference type="NCBI Taxonomy" id="1095465"/>
    <lineage>
        <taxon>Eukaryota</taxon>
        <taxon>Fungi</taxon>
        <taxon>Dikarya</taxon>
        <taxon>Basidiomycota</taxon>
        <taxon>Agaricomycotina</taxon>
        <taxon>Agaricomycetes</taxon>
        <taxon>Russulales</taxon>
        <taxon>Bondarzewiaceae</taxon>
        <taxon>Bondarzewia</taxon>
    </lineage>
</organism>
<dbReference type="EMBL" id="SGPL01000189">
    <property type="protein sequence ID" value="THH15816.1"/>
    <property type="molecule type" value="Genomic_DNA"/>
</dbReference>
<evidence type="ECO:0000259" key="3">
    <source>
        <dbReference type="Pfam" id="PF08593"/>
    </source>
</evidence>
<keyword evidence="2" id="KW-0175">Coiled coil</keyword>
<proteinExistence type="inferred from homology"/>
<dbReference type="InterPro" id="IPR013902">
    <property type="entry name" value="Mug135-like_C"/>
</dbReference>
<comment type="similarity">
    <text evidence="1">Belongs to the UPF0612 family.</text>
</comment>
<evidence type="ECO:0000313" key="5">
    <source>
        <dbReference type="Proteomes" id="UP000310158"/>
    </source>
</evidence>
<name>A0A4S4LTP7_9AGAM</name>
<comment type="caution">
    <text evidence="4">The sequence shown here is derived from an EMBL/GenBank/DDBJ whole genome shotgun (WGS) entry which is preliminary data.</text>
</comment>
<protein>
    <recommendedName>
        <fullName evidence="3">Mug135-like C-terminal domain-containing protein</fullName>
    </recommendedName>
</protein>
<accession>A0A4S4LTP7</accession>
<dbReference type="AlphaFoldDB" id="A0A4S4LTP7"/>
<dbReference type="OrthoDB" id="2803487at2759"/>
<feature type="domain" description="Mug135-like C-terminal" evidence="3">
    <location>
        <begin position="136"/>
        <end position="215"/>
    </location>
</feature>
<gene>
    <name evidence="4" type="ORF">EW146_g4717</name>
</gene>
<sequence length="225" mass="25438">MDTGKVLMPPQPSQPPTDYDVCRADMYHYELREIYRMNAISNAEFASGIKYMNETVARSDPSAAPTWFGPAMNAALQPLHKRLKRIDRRSKATKKVVEEMKEDMVRMKKDVQEMNVNLTSLDARLTKTDSACGQMLNGKLGLGNARPFVEIPWADGTYPWGVQHRNRALPRLTSAVAVRGLDGYQSRRFFEGYYPDQDPPSHDERVDAILRAIGYVNTSQLGIQA</sequence>
<evidence type="ECO:0000256" key="1">
    <source>
        <dbReference type="ARBA" id="ARBA00005788"/>
    </source>
</evidence>
<dbReference type="Pfam" id="PF08593">
    <property type="entry name" value="Mug135_C"/>
    <property type="match status" value="1"/>
</dbReference>
<feature type="coiled-coil region" evidence="2">
    <location>
        <begin position="83"/>
        <end position="117"/>
    </location>
</feature>
<evidence type="ECO:0000256" key="2">
    <source>
        <dbReference type="SAM" id="Coils"/>
    </source>
</evidence>
<keyword evidence="5" id="KW-1185">Reference proteome</keyword>
<reference evidence="4 5" key="1">
    <citation type="submission" date="2019-02" db="EMBL/GenBank/DDBJ databases">
        <title>Genome sequencing of the rare red list fungi Bondarzewia mesenterica.</title>
        <authorList>
            <person name="Buettner E."/>
            <person name="Kellner H."/>
        </authorList>
    </citation>
    <scope>NUCLEOTIDE SEQUENCE [LARGE SCALE GENOMIC DNA]</scope>
    <source>
        <strain evidence="4 5">DSM 108281</strain>
    </source>
</reference>